<gene>
    <name evidence="4" type="ORF">CVT26_006316</name>
</gene>
<dbReference type="SUPFAM" id="SSF48371">
    <property type="entry name" value="ARM repeat"/>
    <property type="match status" value="1"/>
</dbReference>
<dbReference type="AlphaFoldDB" id="A0A409W669"/>
<keyword evidence="3" id="KW-0472">Membrane</keyword>
<feature type="compositionally biased region" description="Gly residues" evidence="2">
    <location>
        <begin position="183"/>
        <end position="193"/>
    </location>
</feature>
<dbReference type="Pfam" id="PF13646">
    <property type="entry name" value="HEAT_2"/>
    <property type="match status" value="1"/>
</dbReference>
<feature type="region of interest" description="Disordered" evidence="2">
    <location>
        <begin position="356"/>
        <end position="378"/>
    </location>
</feature>
<dbReference type="InterPro" id="IPR016024">
    <property type="entry name" value="ARM-type_fold"/>
</dbReference>
<evidence type="ECO:0000313" key="4">
    <source>
        <dbReference type="EMBL" id="PPQ73965.1"/>
    </source>
</evidence>
<protein>
    <recommendedName>
        <fullName evidence="6">Condensin complex subunit 1 C-terminal domain-containing protein</fullName>
    </recommendedName>
</protein>
<dbReference type="InterPro" id="IPR021133">
    <property type="entry name" value="HEAT_type_2"/>
</dbReference>
<feature type="repeat" description="HEAT" evidence="1">
    <location>
        <begin position="610"/>
        <end position="639"/>
    </location>
</feature>
<feature type="transmembrane region" description="Helical" evidence="3">
    <location>
        <begin position="385"/>
        <end position="407"/>
    </location>
</feature>
<feature type="transmembrane region" description="Helical" evidence="3">
    <location>
        <begin position="264"/>
        <end position="284"/>
    </location>
</feature>
<feature type="non-terminal residue" evidence="4">
    <location>
        <position position="639"/>
    </location>
</feature>
<dbReference type="InterPro" id="IPR011989">
    <property type="entry name" value="ARM-like"/>
</dbReference>
<feature type="region of interest" description="Disordered" evidence="2">
    <location>
        <begin position="146"/>
        <end position="206"/>
    </location>
</feature>
<dbReference type="Gene3D" id="1.25.10.10">
    <property type="entry name" value="Leucine-rich Repeat Variant"/>
    <property type="match status" value="1"/>
</dbReference>
<accession>A0A409W669</accession>
<proteinExistence type="predicted"/>
<evidence type="ECO:0000256" key="3">
    <source>
        <dbReference type="SAM" id="Phobius"/>
    </source>
</evidence>
<feature type="transmembrane region" description="Helical" evidence="3">
    <location>
        <begin position="231"/>
        <end position="252"/>
    </location>
</feature>
<feature type="compositionally biased region" description="Basic and acidic residues" evidence="2">
    <location>
        <begin position="168"/>
        <end position="182"/>
    </location>
</feature>
<feature type="transmembrane region" description="Helical" evidence="3">
    <location>
        <begin position="291"/>
        <end position="313"/>
    </location>
</feature>
<dbReference type="Proteomes" id="UP000284706">
    <property type="component" value="Unassembled WGS sequence"/>
</dbReference>
<sequence length="639" mass="71316">MNLPPETCIPANPDISGIGVRIAIYAQNLLCFAPVVADLWDGVVTTDEMKGIMDQSIGMLSIAFAILISTIVQATRSGNTTGGGLSSFHAAIILDLSWMNNTSTWIWFLLHIHSRSKANEDRRVLPNWKDWIKDLHSPLQEFTRAYKTKPSSGESVEHGGVRSGTESDSGHDAEGGNDKAEGGEQGSLLGGENSGVRQRNNCDKKKPPKFTYNAPIILFLQHLWNLTSRNLVLTLGSLHLSLMAGIGLWLWSNPSSFGTPLDCVPSLSVIGGPLPFSALGLRIFSLIMYSLLVLPGINLIPPFIFFLFLHISYNDLRKNHPHFCSRISRIIRSISSIPMTLWQSARQSVARRWSGSSSDLEAGNHGKHPSHSIHPYPLDNPPPQAAHTAFVIVGFVSLVLVDIIMLIDVELTLRRNKGNQVRDEGDWGFGQVLALLLLVIPLRDFVKSVVEIQNTVKEEERKRKQELDEAQEKFEGHLRKALAEKHFEVNYFIHWIDKGANPNTKLMGNGMFSTLFEVVAYAGDMNFAQYLLKRKVRPDSDACESSSVEMMFFIAEEIVREEDIDLYCQQAFCHISERLDDSDWSVCQAAISALIEVPKNGRFQDMMQQAIPKIVEWLKDSDSDVRRAAISALTEVLKN</sequence>
<keyword evidence="3" id="KW-1133">Transmembrane helix</keyword>
<evidence type="ECO:0000256" key="1">
    <source>
        <dbReference type="PROSITE-ProRule" id="PRU00103"/>
    </source>
</evidence>
<feature type="transmembrane region" description="Helical" evidence="3">
    <location>
        <begin position="87"/>
        <end position="110"/>
    </location>
</feature>
<comment type="caution">
    <text evidence="4">The sequence shown here is derived from an EMBL/GenBank/DDBJ whole genome shotgun (WGS) entry which is preliminary data.</text>
</comment>
<dbReference type="OrthoDB" id="3351993at2759"/>
<feature type="transmembrane region" description="Helical" evidence="3">
    <location>
        <begin position="57"/>
        <end position="75"/>
    </location>
</feature>
<dbReference type="InParanoid" id="A0A409W669"/>
<dbReference type="EMBL" id="NHYE01005372">
    <property type="protein sequence ID" value="PPQ73965.1"/>
    <property type="molecule type" value="Genomic_DNA"/>
</dbReference>
<name>A0A409W669_9AGAR</name>
<evidence type="ECO:0008006" key="6">
    <source>
        <dbReference type="Google" id="ProtNLM"/>
    </source>
</evidence>
<reference evidence="4 5" key="1">
    <citation type="journal article" date="2018" name="Evol. Lett.">
        <title>Horizontal gene cluster transfer increased hallucinogenic mushroom diversity.</title>
        <authorList>
            <person name="Reynolds H.T."/>
            <person name="Vijayakumar V."/>
            <person name="Gluck-Thaler E."/>
            <person name="Korotkin H.B."/>
            <person name="Matheny P.B."/>
            <person name="Slot J.C."/>
        </authorList>
    </citation>
    <scope>NUCLEOTIDE SEQUENCE [LARGE SCALE GENOMIC DNA]</scope>
    <source>
        <strain evidence="4 5">SRW20</strain>
    </source>
</reference>
<keyword evidence="3" id="KW-0812">Transmembrane</keyword>
<dbReference type="PROSITE" id="PS50077">
    <property type="entry name" value="HEAT_REPEAT"/>
    <property type="match status" value="1"/>
</dbReference>
<organism evidence="4 5">
    <name type="scientific">Gymnopilus dilepis</name>
    <dbReference type="NCBI Taxonomy" id="231916"/>
    <lineage>
        <taxon>Eukaryota</taxon>
        <taxon>Fungi</taxon>
        <taxon>Dikarya</taxon>
        <taxon>Basidiomycota</taxon>
        <taxon>Agaricomycotina</taxon>
        <taxon>Agaricomycetes</taxon>
        <taxon>Agaricomycetidae</taxon>
        <taxon>Agaricales</taxon>
        <taxon>Agaricineae</taxon>
        <taxon>Hymenogastraceae</taxon>
        <taxon>Gymnopilus</taxon>
    </lineage>
</organism>
<evidence type="ECO:0000256" key="2">
    <source>
        <dbReference type="SAM" id="MobiDB-lite"/>
    </source>
</evidence>
<evidence type="ECO:0000313" key="5">
    <source>
        <dbReference type="Proteomes" id="UP000284706"/>
    </source>
</evidence>
<keyword evidence="5" id="KW-1185">Reference proteome</keyword>